<gene>
    <name evidence="2" type="ORF">ILUMI_15062</name>
</gene>
<evidence type="ECO:0000256" key="1">
    <source>
        <dbReference type="SAM" id="MobiDB-lite"/>
    </source>
</evidence>
<comment type="caution">
    <text evidence="2">The sequence shown here is derived from an EMBL/GenBank/DDBJ whole genome shotgun (WGS) entry which is preliminary data.</text>
</comment>
<evidence type="ECO:0000313" key="2">
    <source>
        <dbReference type="EMBL" id="KAF2891111.1"/>
    </source>
</evidence>
<protein>
    <submittedName>
        <fullName evidence="2">Uncharacterized protein</fullName>
    </submittedName>
</protein>
<feature type="region of interest" description="Disordered" evidence="1">
    <location>
        <begin position="97"/>
        <end position="121"/>
    </location>
</feature>
<dbReference type="EMBL" id="VTPC01038585">
    <property type="protein sequence ID" value="KAF2891111.1"/>
    <property type="molecule type" value="Genomic_DNA"/>
</dbReference>
<dbReference type="AlphaFoldDB" id="A0A8K0CT10"/>
<feature type="compositionally biased region" description="Polar residues" evidence="1">
    <location>
        <begin position="102"/>
        <end position="121"/>
    </location>
</feature>
<evidence type="ECO:0000313" key="3">
    <source>
        <dbReference type="Proteomes" id="UP000801492"/>
    </source>
</evidence>
<sequence length="200" mass="21921">MAALAYECNRAVKATTMDCCATSGIGIACGNRHPRLKIYFTIKLTLNLTLNVVKLKPKVFLKTSITLGSLFPEFTSNCPTSLEKWIFKSATTSTKTTATSEPVRSSKTVATTQSPTSSNNVEQAKEVEASSSHVPPWLVWSTSLFSGKYGRPVPRHFAKAPKRFLGSNQTMSKRLLLPVGDSRIAKTYMPSVQEVFLPQS</sequence>
<organism evidence="2 3">
    <name type="scientific">Ignelater luminosus</name>
    <name type="common">Cucubano</name>
    <name type="synonym">Pyrophorus luminosus</name>
    <dbReference type="NCBI Taxonomy" id="2038154"/>
    <lineage>
        <taxon>Eukaryota</taxon>
        <taxon>Metazoa</taxon>
        <taxon>Ecdysozoa</taxon>
        <taxon>Arthropoda</taxon>
        <taxon>Hexapoda</taxon>
        <taxon>Insecta</taxon>
        <taxon>Pterygota</taxon>
        <taxon>Neoptera</taxon>
        <taxon>Endopterygota</taxon>
        <taxon>Coleoptera</taxon>
        <taxon>Polyphaga</taxon>
        <taxon>Elateriformia</taxon>
        <taxon>Elateroidea</taxon>
        <taxon>Elateridae</taxon>
        <taxon>Agrypninae</taxon>
        <taxon>Pyrophorini</taxon>
        <taxon>Ignelater</taxon>
    </lineage>
</organism>
<name>A0A8K0CT10_IGNLU</name>
<accession>A0A8K0CT10</accession>
<keyword evidence="3" id="KW-1185">Reference proteome</keyword>
<reference evidence="2" key="1">
    <citation type="submission" date="2019-08" db="EMBL/GenBank/DDBJ databases">
        <title>The genome of the North American firefly Photinus pyralis.</title>
        <authorList>
            <consortium name="Photinus pyralis genome working group"/>
            <person name="Fallon T.R."/>
            <person name="Sander Lower S.E."/>
            <person name="Weng J.-K."/>
        </authorList>
    </citation>
    <scope>NUCLEOTIDE SEQUENCE</scope>
    <source>
        <strain evidence="2">TRF0915ILg1</strain>
        <tissue evidence="2">Whole body</tissue>
    </source>
</reference>
<dbReference type="Proteomes" id="UP000801492">
    <property type="component" value="Unassembled WGS sequence"/>
</dbReference>
<proteinExistence type="predicted"/>